<evidence type="ECO:0000313" key="1">
    <source>
        <dbReference type="EMBL" id="NZA28617.1"/>
    </source>
</evidence>
<dbReference type="AlphaFoldDB" id="A0A853JJC2"/>
<dbReference type="PANTHER" id="PTHR33361">
    <property type="entry name" value="GLR0591 PROTEIN"/>
    <property type="match status" value="1"/>
</dbReference>
<dbReference type="Proteomes" id="UP000578091">
    <property type="component" value="Unassembled WGS sequence"/>
</dbReference>
<dbReference type="EMBL" id="JACCKA010000094">
    <property type="protein sequence ID" value="NZA28617.1"/>
    <property type="molecule type" value="Genomic_DNA"/>
</dbReference>
<dbReference type="InterPro" id="IPR006311">
    <property type="entry name" value="TAT_signal"/>
</dbReference>
<accession>A0A853JJC2</accession>
<proteinExistence type="predicted"/>
<dbReference type="RefSeq" id="WP_180680376.1">
    <property type="nucleotide sequence ID" value="NZ_JACCKA010000094.1"/>
</dbReference>
<sequence length="608" mass="66706">MTASGPNLGRRGFLAGAAAGAALTALPALGVGTAEQPRRLTELFERSFARRLRRSPLLQAALGLNTDCHRWDDVGAQHRQEDIDLLRSDLVQLRAIDPSALPQAARLDHRLFRDDTGQALCRLHWRSHHYPVCQMRGPQRIVPQTLIDRHPIASREDAQSYVARLRGVDGYLRQVVDGLRGQQAAGVCPPASTLAPVVDTCTRLLRGAPFDGEGDNVILADFDAKLAAAGLEGADALRRDAIAAMQDGFAPGFRRLIAWLQAAQRDAPAAAGVWALPQGDAYYAAMLRTESTLALDADRVHAIGLEETARLHGEIRALMPRLGHRGTLRALIERMRSDPDARYPDTHAGRSGYLVAAGAVIEAVSTRLGALTGFRPPARVEVRRVEPWLEVSAGIAGYFPPSQDGARPGIVRYNLREMGNLPRHELTALACHEGVPGHHLERSVSSSLQNLPDFRRHGGYTAFSEGWALYAEQLPVEFGLYEDPWQDLGRLSSELMRAGRLVVDTGLHAHRWSPQRALRWLDDNTFDAPPANAIAVRRYLVTPGQATAYQLGKRSLAELQARARRELGANFRLRDFNDALLGEGPLPLPLLEERTGQWIADRAEGRSA</sequence>
<dbReference type="PROSITE" id="PS51318">
    <property type="entry name" value="TAT"/>
    <property type="match status" value="1"/>
</dbReference>
<organism evidence="1 2">
    <name type="scientific">Luteimonas salinisoli</name>
    <dbReference type="NCBI Taxonomy" id="2752307"/>
    <lineage>
        <taxon>Bacteria</taxon>
        <taxon>Pseudomonadati</taxon>
        <taxon>Pseudomonadota</taxon>
        <taxon>Gammaproteobacteria</taxon>
        <taxon>Lysobacterales</taxon>
        <taxon>Lysobacteraceae</taxon>
        <taxon>Luteimonas</taxon>
    </lineage>
</organism>
<dbReference type="InterPro" id="IPR010281">
    <property type="entry name" value="DUF885"/>
</dbReference>
<evidence type="ECO:0000313" key="2">
    <source>
        <dbReference type="Proteomes" id="UP000578091"/>
    </source>
</evidence>
<reference evidence="1 2" key="1">
    <citation type="submission" date="2020-07" db="EMBL/GenBank/DDBJ databases">
        <title>Luteimonas sp. SJ-92.</title>
        <authorList>
            <person name="Huang X.-X."/>
            <person name="Xu L."/>
            <person name="Sun J.-Q."/>
        </authorList>
    </citation>
    <scope>NUCLEOTIDE SEQUENCE [LARGE SCALE GENOMIC DNA]</scope>
    <source>
        <strain evidence="1 2">SJ-92</strain>
    </source>
</reference>
<dbReference type="PANTHER" id="PTHR33361:SF16">
    <property type="entry name" value="DUF885 DOMAIN-CONTAINING PROTEIN"/>
    <property type="match status" value="1"/>
</dbReference>
<protein>
    <submittedName>
        <fullName evidence="1">DUF885 domain-containing protein</fullName>
    </submittedName>
</protein>
<gene>
    <name evidence="1" type="ORF">H0E84_19770</name>
</gene>
<name>A0A853JJC2_9GAMM</name>
<comment type="caution">
    <text evidence="1">The sequence shown here is derived from an EMBL/GenBank/DDBJ whole genome shotgun (WGS) entry which is preliminary data.</text>
</comment>
<dbReference type="Pfam" id="PF05960">
    <property type="entry name" value="DUF885"/>
    <property type="match status" value="1"/>
</dbReference>
<keyword evidence="2" id="KW-1185">Reference proteome</keyword>